<keyword evidence="6 9" id="KW-0067">ATP-binding</keyword>
<organism evidence="12 13">
    <name type="scientific">Salinarimonas soli</name>
    <dbReference type="NCBI Taxonomy" id="1638099"/>
    <lineage>
        <taxon>Bacteria</taxon>
        <taxon>Pseudomonadati</taxon>
        <taxon>Pseudomonadota</taxon>
        <taxon>Alphaproteobacteria</taxon>
        <taxon>Hyphomicrobiales</taxon>
        <taxon>Salinarimonadaceae</taxon>
        <taxon>Salinarimonas</taxon>
    </lineage>
</organism>
<comment type="catalytic activity">
    <reaction evidence="9">
        <text>tRNA(Met) + L-methionine + ATP = L-methionyl-tRNA(Met) + AMP + diphosphate</text>
        <dbReference type="Rhea" id="RHEA:13481"/>
        <dbReference type="Rhea" id="RHEA-COMP:9667"/>
        <dbReference type="Rhea" id="RHEA-COMP:9698"/>
        <dbReference type="ChEBI" id="CHEBI:30616"/>
        <dbReference type="ChEBI" id="CHEBI:33019"/>
        <dbReference type="ChEBI" id="CHEBI:57844"/>
        <dbReference type="ChEBI" id="CHEBI:78442"/>
        <dbReference type="ChEBI" id="CHEBI:78530"/>
        <dbReference type="ChEBI" id="CHEBI:456215"/>
        <dbReference type="EC" id="6.1.1.10"/>
    </reaction>
</comment>
<dbReference type="InterPro" id="IPR023457">
    <property type="entry name" value="Met-tRNA_synth_2"/>
</dbReference>
<dbReference type="HAMAP" id="MF_01228">
    <property type="entry name" value="Met_tRNA_synth_type2"/>
    <property type="match status" value="1"/>
</dbReference>
<evidence type="ECO:0000256" key="7">
    <source>
        <dbReference type="ARBA" id="ARBA00022917"/>
    </source>
</evidence>
<dbReference type="PRINTS" id="PR01041">
    <property type="entry name" value="TRNASYNTHMET"/>
</dbReference>
<sequence>MGDKTFYITTAIHYPNGRPHIGHAYEMVSADAIARFKRLDGYDVFFMTGTDEHGLKIQQTATKNGTTARAYVDEMAPVFRAMAERLDCSFDRFIRTTDPDHYASVQELWRRMEANGDIYLSKYAGWYSVRDEAYYDEGELTLQPDGSRLAPTGTPVEWVEEESYFFRLSAYQDRLLQLYDSQPSFIGPDTRRNEIVSFVRRGLEDLSISRTTFDWGVPVPGNPKHVMYVWVDALTNYVTGCGFPDASDRRWRFWPADVHIIGKDIVRFHTVYWPAFLMSAGLPLPKRVFGHGFLLNKGEKMSKSVGNVVDPFDLADAYGVDQLRYFFMREVPYGGDGSYSHEVIVNRINADLANDLGNLAQRSLSMIAKNLEGRVPEPGELTEADRAILSQADALPERARRAMGDYALHTALADIWAVVAEANRYFASQEPWTLRKTDPARMATVLYVTAEVLRAVGVLALPFVPTAAAKLLNLLAVAPDGRVLARVGEGHRLAPGTPLPAPAPIFPRYVEPEEA</sequence>
<keyword evidence="7 9" id="KW-0648">Protein biosynthesis</keyword>
<evidence type="ECO:0000256" key="2">
    <source>
        <dbReference type="ARBA" id="ARBA00004496"/>
    </source>
</evidence>
<evidence type="ECO:0000313" key="12">
    <source>
        <dbReference type="EMBL" id="KAA2241115.1"/>
    </source>
</evidence>
<evidence type="ECO:0000256" key="9">
    <source>
        <dbReference type="HAMAP-Rule" id="MF_01228"/>
    </source>
</evidence>
<accession>A0A5B2VQ08</accession>
<dbReference type="GO" id="GO:0005737">
    <property type="term" value="C:cytoplasm"/>
    <property type="evidence" value="ECO:0007669"/>
    <property type="project" value="UniProtKB-SubCell"/>
</dbReference>
<dbReference type="Gene3D" id="3.40.50.620">
    <property type="entry name" value="HUPs"/>
    <property type="match status" value="1"/>
</dbReference>
<reference evidence="12 13" key="1">
    <citation type="submission" date="2019-09" db="EMBL/GenBank/DDBJ databases">
        <title>Salinarimonas rosea gen. nov., sp. nov., a new member of the a-2 subgroup of the Proteobacteria.</title>
        <authorList>
            <person name="Liu J."/>
        </authorList>
    </citation>
    <scope>NUCLEOTIDE SEQUENCE [LARGE SCALE GENOMIC DNA]</scope>
    <source>
        <strain evidence="12 13">BN140002</strain>
    </source>
</reference>
<protein>
    <recommendedName>
        <fullName evidence="9">Methionine--tRNA ligase</fullName>
        <ecNumber evidence="9">6.1.1.10</ecNumber>
    </recommendedName>
    <alternativeName>
        <fullName evidence="9">Methionyl-tRNA synthetase</fullName>
        <shortName evidence="9">MetRS</shortName>
    </alternativeName>
</protein>
<dbReference type="RefSeq" id="WP_149815896.1">
    <property type="nucleotide sequence ID" value="NZ_VUOA01000009.1"/>
</dbReference>
<dbReference type="InterPro" id="IPR033911">
    <property type="entry name" value="MetRS_core"/>
</dbReference>
<dbReference type="GO" id="GO:0005524">
    <property type="term" value="F:ATP binding"/>
    <property type="evidence" value="ECO:0007669"/>
    <property type="project" value="UniProtKB-UniRule"/>
</dbReference>
<dbReference type="OrthoDB" id="9810191at2"/>
<dbReference type="CDD" id="cd07957">
    <property type="entry name" value="Anticodon_Ia_Met"/>
    <property type="match status" value="1"/>
</dbReference>
<keyword evidence="13" id="KW-1185">Reference proteome</keyword>
<comment type="caution">
    <text evidence="12">The sequence shown here is derived from an EMBL/GenBank/DDBJ whole genome shotgun (WGS) entry which is preliminary data.</text>
</comment>
<comment type="similarity">
    <text evidence="9">Belongs to the class-I aminoacyl-tRNA synthetase family. MetG type 2B subfamily.</text>
</comment>
<evidence type="ECO:0000259" key="10">
    <source>
        <dbReference type="Pfam" id="PF09334"/>
    </source>
</evidence>
<dbReference type="Proteomes" id="UP000323142">
    <property type="component" value="Unassembled WGS sequence"/>
</dbReference>
<dbReference type="Gene3D" id="1.10.730.10">
    <property type="entry name" value="Isoleucyl-tRNA Synthetase, Domain 1"/>
    <property type="match status" value="1"/>
</dbReference>
<feature type="domain" description="Methionyl-tRNA synthetase anticodon-binding" evidence="11">
    <location>
        <begin position="375"/>
        <end position="507"/>
    </location>
</feature>
<dbReference type="InterPro" id="IPR014758">
    <property type="entry name" value="Met-tRNA_synth"/>
</dbReference>
<dbReference type="Gene3D" id="2.170.220.10">
    <property type="match status" value="1"/>
</dbReference>
<dbReference type="GO" id="GO:0004825">
    <property type="term" value="F:methionine-tRNA ligase activity"/>
    <property type="evidence" value="ECO:0007669"/>
    <property type="project" value="UniProtKB-UniRule"/>
</dbReference>
<dbReference type="EMBL" id="VUOA01000009">
    <property type="protein sequence ID" value="KAA2241115.1"/>
    <property type="molecule type" value="Genomic_DNA"/>
</dbReference>
<dbReference type="Pfam" id="PF09334">
    <property type="entry name" value="tRNA-synt_1g"/>
    <property type="match status" value="1"/>
</dbReference>
<gene>
    <name evidence="9" type="primary">metG</name>
    <name evidence="12" type="ORF">F0L46_04765</name>
</gene>
<dbReference type="SUPFAM" id="SSF52374">
    <property type="entry name" value="Nucleotidylyl transferase"/>
    <property type="match status" value="1"/>
</dbReference>
<proteinExistence type="inferred from homology"/>
<dbReference type="GO" id="GO:0006431">
    <property type="term" value="P:methionyl-tRNA aminoacylation"/>
    <property type="evidence" value="ECO:0007669"/>
    <property type="project" value="UniProtKB-UniRule"/>
</dbReference>
<dbReference type="InterPro" id="IPR001412">
    <property type="entry name" value="aa-tRNA-synth_I_CS"/>
</dbReference>
<dbReference type="AlphaFoldDB" id="A0A5B2VQ08"/>
<dbReference type="NCBIfam" id="NF008900">
    <property type="entry name" value="PRK12267.1"/>
    <property type="match status" value="1"/>
</dbReference>
<dbReference type="InterPro" id="IPR041872">
    <property type="entry name" value="Anticodon_Met"/>
</dbReference>
<evidence type="ECO:0000256" key="3">
    <source>
        <dbReference type="ARBA" id="ARBA00022490"/>
    </source>
</evidence>
<feature type="domain" description="Methionyl/Leucyl tRNA synthetase" evidence="10">
    <location>
        <begin position="7"/>
        <end position="363"/>
    </location>
</feature>
<evidence type="ECO:0000256" key="6">
    <source>
        <dbReference type="ARBA" id="ARBA00022840"/>
    </source>
</evidence>
<comment type="function">
    <text evidence="1 9">Is required not only for elongation of protein synthesis but also for the initiation of all mRNA translation through initiator tRNA(fMet) aminoacylation.</text>
</comment>
<name>A0A5B2VQ08_9HYPH</name>
<dbReference type="PROSITE" id="PS00178">
    <property type="entry name" value="AA_TRNA_LIGASE_I"/>
    <property type="match status" value="1"/>
</dbReference>
<dbReference type="PANTHER" id="PTHR43326:SF1">
    <property type="entry name" value="METHIONINE--TRNA LIGASE, MITOCHONDRIAL"/>
    <property type="match status" value="1"/>
</dbReference>
<reference evidence="12 13" key="2">
    <citation type="submission" date="2019-09" db="EMBL/GenBank/DDBJ databases">
        <authorList>
            <person name="Jin C."/>
        </authorList>
    </citation>
    <scope>NUCLEOTIDE SEQUENCE [LARGE SCALE GENOMIC DNA]</scope>
    <source>
        <strain evidence="12 13">BN140002</strain>
    </source>
</reference>
<dbReference type="InterPro" id="IPR015413">
    <property type="entry name" value="Methionyl/Leucyl_tRNA_Synth"/>
</dbReference>
<dbReference type="CDD" id="cd00814">
    <property type="entry name" value="MetRS_core"/>
    <property type="match status" value="1"/>
</dbReference>
<evidence type="ECO:0000313" key="13">
    <source>
        <dbReference type="Proteomes" id="UP000323142"/>
    </source>
</evidence>
<dbReference type="NCBIfam" id="TIGR00398">
    <property type="entry name" value="metG"/>
    <property type="match status" value="1"/>
</dbReference>
<evidence type="ECO:0000256" key="1">
    <source>
        <dbReference type="ARBA" id="ARBA00003314"/>
    </source>
</evidence>
<comment type="subunit">
    <text evidence="9">Monomer.</text>
</comment>
<evidence type="ECO:0000256" key="4">
    <source>
        <dbReference type="ARBA" id="ARBA00022598"/>
    </source>
</evidence>
<evidence type="ECO:0000256" key="8">
    <source>
        <dbReference type="ARBA" id="ARBA00023146"/>
    </source>
</evidence>
<dbReference type="InterPro" id="IPR014729">
    <property type="entry name" value="Rossmann-like_a/b/a_fold"/>
</dbReference>
<keyword evidence="4 9" id="KW-0436">Ligase</keyword>
<dbReference type="FunFam" id="2.170.220.10:FF:000002">
    <property type="entry name" value="Methionine--tRNA ligase"/>
    <property type="match status" value="1"/>
</dbReference>
<keyword evidence="8 9" id="KW-0030">Aminoacyl-tRNA synthetase</keyword>
<evidence type="ECO:0000256" key="5">
    <source>
        <dbReference type="ARBA" id="ARBA00022741"/>
    </source>
</evidence>
<comment type="subcellular location">
    <subcellularLocation>
        <location evidence="2 9">Cytoplasm</location>
    </subcellularLocation>
</comment>
<keyword evidence="3 9" id="KW-0963">Cytoplasm</keyword>
<dbReference type="PANTHER" id="PTHR43326">
    <property type="entry name" value="METHIONYL-TRNA SYNTHETASE"/>
    <property type="match status" value="1"/>
</dbReference>
<feature type="short sequence motif" description="'KMSKS' region" evidence="9">
    <location>
        <begin position="300"/>
        <end position="304"/>
    </location>
</feature>
<dbReference type="Pfam" id="PF19303">
    <property type="entry name" value="Anticodon_3"/>
    <property type="match status" value="1"/>
</dbReference>
<dbReference type="InterPro" id="IPR009080">
    <property type="entry name" value="tRNAsynth_Ia_anticodon-bd"/>
</dbReference>
<keyword evidence="5 9" id="KW-0547">Nucleotide-binding</keyword>
<dbReference type="SUPFAM" id="SSF47323">
    <property type="entry name" value="Anticodon-binding domain of a subclass of class I aminoacyl-tRNA synthetases"/>
    <property type="match status" value="1"/>
</dbReference>
<dbReference type="EC" id="6.1.1.10" evidence="9"/>
<comment type="caution">
    <text evidence="9">Lacks conserved residue(s) required for the propagation of feature annotation.</text>
</comment>
<evidence type="ECO:0000259" key="11">
    <source>
        <dbReference type="Pfam" id="PF19303"/>
    </source>
</evidence>